<evidence type="ECO:0000313" key="3">
    <source>
        <dbReference type="Proteomes" id="UP001054821"/>
    </source>
</evidence>
<evidence type="ECO:0000313" key="2">
    <source>
        <dbReference type="EMBL" id="KAI5334096.1"/>
    </source>
</evidence>
<evidence type="ECO:0000256" key="1">
    <source>
        <dbReference type="SAM" id="MobiDB-lite"/>
    </source>
</evidence>
<feature type="region of interest" description="Disordered" evidence="1">
    <location>
        <begin position="15"/>
        <end position="36"/>
    </location>
</feature>
<comment type="caution">
    <text evidence="2">The sequence shown here is derived from an EMBL/GenBank/DDBJ whole genome shotgun (WGS) entry which is preliminary data.</text>
</comment>
<gene>
    <name evidence="2" type="ORF">L3X38_024229</name>
</gene>
<reference evidence="2 3" key="1">
    <citation type="journal article" date="2022" name="G3 (Bethesda)">
        <title>Whole-genome sequence and methylome profiling of the almond [Prunus dulcis (Mill.) D.A. Webb] cultivar 'Nonpareil'.</title>
        <authorList>
            <person name="D'Amico-Willman K.M."/>
            <person name="Ouma W.Z."/>
            <person name="Meulia T."/>
            <person name="Sideli G.M."/>
            <person name="Gradziel T.M."/>
            <person name="Fresnedo-Ramirez J."/>
        </authorList>
    </citation>
    <scope>NUCLEOTIDE SEQUENCE [LARGE SCALE GENOMIC DNA]</scope>
    <source>
        <strain evidence="2">Clone GOH B32 T37-40</strain>
    </source>
</reference>
<dbReference type="AlphaFoldDB" id="A0AAD4W1Y6"/>
<accession>A0AAD4W1Y6</accession>
<feature type="compositionally biased region" description="Polar residues" evidence="1">
    <location>
        <begin position="15"/>
        <end position="35"/>
    </location>
</feature>
<dbReference type="EMBL" id="JAJFAZ020000004">
    <property type="protein sequence ID" value="KAI5334096.1"/>
    <property type="molecule type" value="Genomic_DNA"/>
</dbReference>
<proteinExistence type="predicted"/>
<protein>
    <submittedName>
        <fullName evidence="2">Uncharacterized protein</fullName>
    </submittedName>
</protein>
<name>A0AAD4W1Y6_PRUDU</name>
<sequence>MLVLVGLGNTRLTEPHSSQVSEVTLQSEPQSSQVSEIPLQSEPYSSHHTVQASPKLVGHVINDNPFPKATMGYPHASPMIRMVQKCLGTQKVNLGPCGVHDLKIPIREFLEVLTCLGNMSREFGLDRTIGLLTIARSDGYCKPSPRVGLFKVSGTPIPDPLNPARSGYCLD</sequence>
<organism evidence="2 3">
    <name type="scientific">Prunus dulcis</name>
    <name type="common">Almond</name>
    <name type="synonym">Amygdalus dulcis</name>
    <dbReference type="NCBI Taxonomy" id="3755"/>
    <lineage>
        <taxon>Eukaryota</taxon>
        <taxon>Viridiplantae</taxon>
        <taxon>Streptophyta</taxon>
        <taxon>Embryophyta</taxon>
        <taxon>Tracheophyta</taxon>
        <taxon>Spermatophyta</taxon>
        <taxon>Magnoliopsida</taxon>
        <taxon>eudicotyledons</taxon>
        <taxon>Gunneridae</taxon>
        <taxon>Pentapetalae</taxon>
        <taxon>rosids</taxon>
        <taxon>fabids</taxon>
        <taxon>Rosales</taxon>
        <taxon>Rosaceae</taxon>
        <taxon>Amygdaloideae</taxon>
        <taxon>Amygdaleae</taxon>
        <taxon>Prunus</taxon>
    </lineage>
</organism>
<keyword evidence="3" id="KW-1185">Reference proteome</keyword>
<dbReference type="Proteomes" id="UP001054821">
    <property type="component" value="Chromosome 4"/>
</dbReference>